<dbReference type="Pfam" id="PF00216">
    <property type="entry name" value="Bac_DNA_binding"/>
    <property type="match status" value="1"/>
</dbReference>
<dbReference type="Proteomes" id="UP000241238">
    <property type="component" value="Chromosome"/>
</dbReference>
<keyword evidence="4" id="KW-0067">ATP-binding</keyword>
<gene>
    <name evidence="4" type="ORF">C4N18_02040</name>
</gene>
<sequence length="94" mass="11456">MKEIEFIREYRKKRELKNLQVAKEKVEIFWENLADILKEEEKLIFKGWGSFEVKEVKERIFNNPRTKKSEKIPATNKIVFKQGKILKRKFNEKV</sequence>
<keyword evidence="5" id="KW-1185">Reference proteome</keyword>
<dbReference type="RefSeq" id="WP_005949503.1">
    <property type="nucleotide sequence ID" value="NZ_CP028103.1"/>
</dbReference>
<evidence type="ECO:0000313" key="4">
    <source>
        <dbReference type="EMBL" id="AVQ30068.1"/>
    </source>
</evidence>
<dbReference type="PANTHER" id="PTHR33175:SF3">
    <property type="entry name" value="DNA-BINDING PROTEIN HU-BETA"/>
    <property type="match status" value="1"/>
</dbReference>
<evidence type="ECO:0000256" key="2">
    <source>
        <dbReference type="ARBA" id="ARBA00023125"/>
    </source>
</evidence>
<dbReference type="SUPFAM" id="SSF47729">
    <property type="entry name" value="IHF-like DNA-binding proteins"/>
    <property type="match status" value="1"/>
</dbReference>
<dbReference type="SMART" id="SM00411">
    <property type="entry name" value="BHL"/>
    <property type="match status" value="1"/>
</dbReference>
<keyword evidence="2" id="KW-0238">DNA-binding</keyword>
<keyword evidence="4" id="KW-0547">Nucleotide-binding</keyword>
<dbReference type="PRINTS" id="PR01727">
    <property type="entry name" value="DNABINDINGHU"/>
</dbReference>
<organism evidence="4 5">
    <name type="scientific">Fusobacterium varium ATCC 27725</name>
    <dbReference type="NCBI Taxonomy" id="469618"/>
    <lineage>
        <taxon>Bacteria</taxon>
        <taxon>Fusobacteriati</taxon>
        <taxon>Fusobacteriota</taxon>
        <taxon>Fusobacteriia</taxon>
        <taxon>Fusobacteriales</taxon>
        <taxon>Fusobacteriaceae</taxon>
        <taxon>Fusobacterium</taxon>
    </lineage>
</organism>
<dbReference type="EMBL" id="CP028103">
    <property type="protein sequence ID" value="AVQ30068.1"/>
    <property type="molecule type" value="Genomic_DNA"/>
</dbReference>
<dbReference type="GO" id="GO:0005524">
    <property type="term" value="F:ATP binding"/>
    <property type="evidence" value="ECO:0007669"/>
    <property type="project" value="UniProtKB-KW"/>
</dbReference>
<dbReference type="Gene3D" id="4.10.520.10">
    <property type="entry name" value="IHF-like DNA-binding proteins"/>
    <property type="match status" value="1"/>
</dbReference>
<comment type="similarity">
    <text evidence="3">Belongs to the bacterial histone-like protein family.</text>
</comment>
<evidence type="ECO:0000313" key="5">
    <source>
        <dbReference type="Proteomes" id="UP000241238"/>
    </source>
</evidence>
<proteinExistence type="inferred from homology"/>
<evidence type="ECO:0000256" key="1">
    <source>
        <dbReference type="ARBA" id="ARBA00023067"/>
    </source>
</evidence>
<keyword evidence="1" id="KW-0226">DNA condensation</keyword>
<dbReference type="InterPro" id="IPR010992">
    <property type="entry name" value="IHF-like_DNA-bd_dom_sf"/>
</dbReference>
<name>A0ABN5JE28_FUSVA</name>
<reference evidence="5" key="1">
    <citation type="journal article" date="2018" name="MSphere">
        <title>Fusobacterium Genomics Using MinION and Illumina Sequencing Enables Genome Completion and Correction.</title>
        <authorList>
            <person name="Todd S.M."/>
            <person name="Settlage R.E."/>
            <person name="Lahmers K.K."/>
            <person name="Slade D.J."/>
        </authorList>
    </citation>
    <scope>NUCLEOTIDE SEQUENCE [LARGE SCALE GENOMIC DNA]</scope>
    <source>
        <strain evidence="5">ATCC 27725</strain>
    </source>
</reference>
<dbReference type="GeneID" id="77466757"/>
<accession>A0ABN5JE28</accession>
<protein>
    <submittedName>
        <fullName evidence="4">Methionine ABC transporter ATP-binding protein</fullName>
    </submittedName>
</protein>
<evidence type="ECO:0000256" key="3">
    <source>
        <dbReference type="RuleBase" id="RU003939"/>
    </source>
</evidence>
<dbReference type="PANTHER" id="PTHR33175">
    <property type="entry name" value="DNA-BINDING PROTEIN HU"/>
    <property type="match status" value="1"/>
</dbReference>
<dbReference type="InterPro" id="IPR000119">
    <property type="entry name" value="Hist_DNA-bd"/>
</dbReference>